<sequence length="116" mass="13318">MGRPLNQLVTFSVKPERRADFLAALADVLAHARREPANTYLHTTESAEEPGRFVFFEKWRDRDEFVNVIQQRPYFRRYVATTQSMLVGRPVTTVLHRVPEPGLPWSGHPNPCVLGC</sequence>
<comment type="caution">
    <text evidence="2">The sequence shown here is derived from an EMBL/GenBank/DDBJ whole genome shotgun (WGS) entry which is preliminary data.</text>
</comment>
<dbReference type="InterPro" id="IPR050744">
    <property type="entry name" value="AI-2_Isomerase_LsrG"/>
</dbReference>
<feature type="domain" description="ABM" evidence="1">
    <location>
        <begin position="5"/>
        <end position="95"/>
    </location>
</feature>
<dbReference type="Pfam" id="PF03992">
    <property type="entry name" value="ABM"/>
    <property type="match status" value="1"/>
</dbReference>
<reference evidence="2" key="1">
    <citation type="submission" date="2021-01" db="EMBL/GenBank/DDBJ databases">
        <title>Whole genome shotgun sequence of Virgisporangium aliadipatigenens NBRC 105644.</title>
        <authorList>
            <person name="Komaki H."/>
            <person name="Tamura T."/>
        </authorList>
    </citation>
    <scope>NUCLEOTIDE SEQUENCE</scope>
    <source>
        <strain evidence="2">NBRC 105644</strain>
    </source>
</reference>
<dbReference type="RefSeq" id="WP_203899755.1">
    <property type="nucleotide sequence ID" value="NZ_BOPF01000009.1"/>
</dbReference>
<name>A0A8J4DQQ1_9ACTN</name>
<dbReference type="SUPFAM" id="SSF54909">
    <property type="entry name" value="Dimeric alpha+beta barrel"/>
    <property type="match status" value="1"/>
</dbReference>
<evidence type="ECO:0000313" key="3">
    <source>
        <dbReference type="Proteomes" id="UP000619260"/>
    </source>
</evidence>
<dbReference type="GO" id="GO:0003824">
    <property type="term" value="F:catalytic activity"/>
    <property type="evidence" value="ECO:0007669"/>
    <property type="project" value="TreeGrafter"/>
</dbReference>
<organism evidence="2 3">
    <name type="scientific">Virgisporangium aliadipatigenens</name>
    <dbReference type="NCBI Taxonomy" id="741659"/>
    <lineage>
        <taxon>Bacteria</taxon>
        <taxon>Bacillati</taxon>
        <taxon>Actinomycetota</taxon>
        <taxon>Actinomycetes</taxon>
        <taxon>Micromonosporales</taxon>
        <taxon>Micromonosporaceae</taxon>
        <taxon>Virgisporangium</taxon>
    </lineage>
</organism>
<dbReference type="InterPro" id="IPR007138">
    <property type="entry name" value="ABM_dom"/>
</dbReference>
<protein>
    <recommendedName>
        <fullName evidence="1">ABM domain-containing protein</fullName>
    </recommendedName>
</protein>
<evidence type="ECO:0000313" key="2">
    <source>
        <dbReference type="EMBL" id="GIJ46241.1"/>
    </source>
</evidence>
<dbReference type="PROSITE" id="PS51725">
    <property type="entry name" value="ABM"/>
    <property type="match status" value="1"/>
</dbReference>
<dbReference type="EMBL" id="BOPF01000009">
    <property type="protein sequence ID" value="GIJ46241.1"/>
    <property type="molecule type" value="Genomic_DNA"/>
</dbReference>
<accession>A0A8J4DQQ1</accession>
<dbReference type="PANTHER" id="PTHR33336:SF15">
    <property type="entry name" value="ABM DOMAIN-CONTAINING PROTEIN"/>
    <property type="match status" value="1"/>
</dbReference>
<evidence type="ECO:0000259" key="1">
    <source>
        <dbReference type="PROSITE" id="PS51725"/>
    </source>
</evidence>
<keyword evidence="3" id="KW-1185">Reference proteome</keyword>
<dbReference type="PANTHER" id="PTHR33336">
    <property type="entry name" value="QUINOL MONOOXYGENASE YGIN-RELATED"/>
    <property type="match status" value="1"/>
</dbReference>
<gene>
    <name evidence="2" type="ORF">Val02_31270</name>
</gene>
<dbReference type="Gene3D" id="3.30.70.100">
    <property type="match status" value="1"/>
</dbReference>
<proteinExistence type="predicted"/>
<dbReference type="Proteomes" id="UP000619260">
    <property type="component" value="Unassembled WGS sequence"/>
</dbReference>
<dbReference type="InterPro" id="IPR011008">
    <property type="entry name" value="Dimeric_a/b-barrel"/>
</dbReference>
<dbReference type="AlphaFoldDB" id="A0A8J4DQQ1"/>